<dbReference type="Pfam" id="PF00578">
    <property type="entry name" value="AhpC-TSA"/>
    <property type="match status" value="1"/>
</dbReference>
<dbReference type="RefSeq" id="WP_271054741.1">
    <property type="nucleotide sequence ID" value="NZ_JAQIIO010000007.1"/>
</dbReference>
<dbReference type="InterPro" id="IPR000866">
    <property type="entry name" value="AhpC/TSA"/>
</dbReference>
<dbReference type="EMBL" id="JAQIIO010000007">
    <property type="protein sequence ID" value="MDA5095033.1"/>
    <property type="molecule type" value="Genomic_DNA"/>
</dbReference>
<comment type="similarity">
    <text evidence="9">Belongs to the peroxiredoxin family. BCP/PrxQ subfamily.</text>
</comment>
<reference evidence="13 14" key="1">
    <citation type="submission" date="2023-01" db="EMBL/GenBank/DDBJ databases">
        <authorList>
            <person name="Yoon J.-W."/>
        </authorList>
    </citation>
    <scope>NUCLEOTIDE SEQUENCE [LARGE SCALE GENOMIC DNA]</scope>
    <source>
        <strain evidence="13 14">KMU-50</strain>
    </source>
</reference>
<dbReference type="PANTHER" id="PTHR42801">
    <property type="entry name" value="THIOREDOXIN-DEPENDENT PEROXIDE REDUCTASE"/>
    <property type="match status" value="1"/>
</dbReference>
<comment type="caution">
    <text evidence="13">The sequence shown here is derived from an EMBL/GenBank/DDBJ whole genome shotgun (WGS) entry which is preliminary data.</text>
</comment>
<evidence type="ECO:0000256" key="8">
    <source>
        <dbReference type="ARBA" id="ARBA00032824"/>
    </source>
</evidence>
<dbReference type="InterPro" id="IPR036249">
    <property type="entry name" value="Thioredoxin-like_sf"/>
</dbReference>
<sequence>MLRTKSRITGLAKMGASTPLNQELDEVELEIIGRRGEGIRALFDAQVSKAASHLATASCLQAGDIAPEFSLLSTTDRATSLQAALLQGPVILTFYRGSWCNFCDMTLKVWENYVPEISAKGATLFAISPETSENGRAFKKAAGLSYELLCDADNSVGDAYGLTFTLPKIVREKLVELGTDVGGRNSSGEWDVPVTATFLIGQDQHILLADCGPDYRQRLDPKLVLASL</sequence>
<dbReference type="EC" id="1.11.1.24" evidence="2"/>
<accession>A0ABT4W3D7</accession>
<keyword evidence="14" id="KW-1185">Reference proteome</keyword>
<comment type="catalytic activity">
    <reaction evidence="11">
        <text>a hydroperoxide + [thioredoxin]-dithiol = an alcohol + [thioredoxin]-disulfide + H2O</text>
        <dbReference type="Rhea" id="RHEA:62620"/>
        <dbReference type="Rhea" id="RHEA-COMP:10698"/>
        <dbReference type="Rhea" id="RHEA-COMP:10700"/>
        <dbReference type="ChEBI" id="CHEBI:15377"/>
        <dbReference type="ChEBI" id="CHEBI:29950"/>
        <dbReference type="ChEBI" id="CHEBI:30879"/>
        <dbReference type="ChEBI" id="CHEBI:35924"/>
        <dbReference type="ChEBI" id="CHEBI:50058"/>
        <dbReference type="EC" id="1.11.1.24"/>
    </reaction>
</comment>
<dbReference type="CDD" id="cd02970">
    <property type="entry name" value="PRX_like2"/>
    <property type="match status" value="1"/>
</dbReference>
<keyword evidence="5" id="KW-0560">Oxidoreductase</keyword>
<evidence type="ECO:0000313" key="14">
    <source>
        <dbReference type="Proteomes" id="UP001528040"/>
    </source>
</evidence>
<dbReference type="InterPro" id="IPR013766">
    <property type="entry name" value="Thioredoxin_domain"/>
</dbReference>
<evidence type="ECO:0000259" key="12">
    <source>
        <dbReference type="PROSITE" id="PS51352"/>
    </source>
</evidence>
<dbReference type="Proteomes" id="UP001528040">
    <property type="component" value="Unassembled WGS sequence"/>
</dbReference>
<evidence type="ECO:0000256" key="5">
    <source>
        <dbReference type="ARBA" id="ARBA00023002"/>
    </source>
</evidence>
<evidence type="ECO:0000256" key="7">
    <source>
        <dbReference type="ARBA" id="ARBA00023284"/>
    </source>
</evidence>
<keyword evidence="7" id="KW-0676">Redox-active center</keyword>
<evidence type="ECO:0000313" key="13">
    <source>
        <dbReference type="EMBL" id="MDA5095033.1"/>
    </source>
</evidence>
<organism evidence="13 14">
    <name type="scientific">Aliiroseovarius salicola</name>
    <dbReference type="NCBI Taxonomy" id="3009082"/>
    <lineage>
        <taxon>Bacteria</taxon>
        <taxon>Pseudomonadati</taxon>
        <taxon>Pseudomonadota</taxon>
        <taxon>Alphaproteobacteria</taxon>
        <taxon>Rhodobacterales</taxon>
        <taxon>Paracoccaceae</taxon>
        <taxon>Aliiroseovarius</taxon>
    </lineage>
</organism>
<evidence type="ECO:0000256" key="6">
    <source>
        <dbReference type="ARBA" id="ARBA00023157"/>
    </source>
</evidence>
<dbReference type="PROSITE" id="PS51352">
    <property type="entry name" value="THIOREDOXIN_2"/>
    <property type="match status" value="1"/>
</dbReference>
<evidence type="ECO:0000256" key="3">
    <source>
        <dbReference type="ARBA" id="ARBA00022559"/>
    </source>
</evidence>
<dbReference type="PANTHER" id="PTHR42801:SF7">
    <property type="entry name" value="SLL1159 PROTEIN"/>
    <property type="match status" value="1"/>
</dbReference>
<keyword evidence="6" id="KW-1015">Disulfide bond</keyword>
<keyword evidence="3" id="KW-0575">Peroxidase</keyword>
<evidence type="ECO:0000256" key="10">
    <source>
        <dbReference type="ARBA" id="ARBA00042639"/>
    </source>
</evidence>
<dbReference type="SUPFAM" id="SSF52833">
    <property type="entry name" value="Thioredoxin-like"/>
    <property type="match status" value="1"/>
</dbReference>
<gene>
    <name evidence="13" type="ORF">O2N63_13165</name>
</gene>
<evidence type="ECO:0000256" key="9">
    <source>
        <dbReference type="ARBA" id="ARBA00038489"/>
    </source>
</evidence>
<evidence type="ECO:0000256" key="1">
    <source>
        <dbReference type="ARBA" id="ARBA00003330"/>
    </source>
</evidence>
<feature type="domain" description="Thioredoxin" evidence="12">
    <location>
        <begin position="60"/>
        <end position="228"/>
    </location>
</feature>
<protein>
    <recommendedName>
        <fullName evidence="2">thioredoxin-dependent peroxiredoxin</fullName>
        <ecNumber evidence="2">1.11.1.24</ecNumber>
    </recommendedName>
    <alternativeName>
        <fullName evidence="8">Thioredoxin peroxidase</fullName>
    </alternativeName>
    <alternativeName>
        <fullName evidence="10">Thioredoxin-dependent peroxiredoxin Bcp</fullName>
    </alternativeName>
</protein>
<evidence type="ECO:0000256" key="4">
    <source>
        <dbReference type="ARBA" id="ARBA00022862"/>
    </source>
</evidence>
<keyword evidence="4" id="KW-0049">Antioxidant</keyword>
<dbReference type="InterPro" id="IPR050924">
    <property type="entry name" value="Peroxiredoxin_BCP/PrxQ"/>
</dbReference>
<dbReference type="Gene3D" id="3.40.30.10">
    <property type="entry name" value="Glutaredoxin"/>
    <property type="match status" value="1"/>
</dbReference>
<evidence type="ECO:0000256" key="2">
    <source>
        <dbReference type="ARBA" id="ARBA00013017"/>
    </source>
</evidence>
<evidence type="ECO:0000256" key="11">
    <source>
        <dbReference type="ARBA" id="ARBA00049091"/>
    </source>
</evidence>
<comment type="function">
    <text evidence="1">Thiol-specific peroxidase that catalyzes the reduction of hydrogen peroxide and organic hydroperoxides to water and alcohols, respectively. Plays a role in cell protection against oxidative stress by detoxifying peroxides and as sensor of hydrogen peroxide-mediated signaling events.</text>
</comment>
<proteinExistence type="inferred from homology"/>
<name>A0ABT4W3D7_9RHOB</name>